<evidence type="ECO:0000256" key="1">
    <source>
        <dbReference type="ARBA" id="ARBA00008416"/>
    </source>
</evidence>
<evidence type="ECO:0000313" key="5">
    <source>
        <dbReference type="Proteomes" id="UP000236333"/>
    </source>
</evidence>
<feature type="domain" description="Pirin N-terminal" evidence="3">
    <location>
        <begin position="49"/>
        <end position="101"/>
    </location>
</feature>
<comment type="caution">
    <text evidence="4">The sequence shown here is derived from an EMBL/GenBank/DDBJ whole genome shotgun (WGS) entry which is preliminary data.</text>
</comment>
<evidence type="ECO:0000259" key="3">
    <source>
        <dbReference type="Pfam" id="PF02678"/>
    </source>
</evidence>
<dbReference type="InterPro" id="IPR011051">
    <property type="entry name" value="RmlC_Cupin_sf"/>
</dbReference>
<keyword evidence="5" id="KW-1185">Reference proteome</keyword>
<dbReference type="Proteomes" id="UP000236333">
    <property type="component" value="Unassembled WGS sequence"/>
</dbReference>
<dbReference type="Pfam" id="PF02678">
    <property type="entry name" value="Pirin"/>
    <property type="match status" value="1"/>
</dbReference>
<proteinExistence type="inferred from homology"/>
<dbReference type="SUPFAM" id="SSF51182">
    <property type="entry name" value="RmlC-like cupins"/>
    <property type="match status" value="1"/>
</dbReference>
<feature type="non-terminal residue" evidence="4">
    <location>
        <position position="105"/>
    </location>
</feature>
<dbReference type="InterPro" id="IPR014710">
    <property type="entry name" value="RmlC-like_jellyroll"/>
</dbReference>
<dbReference type="PANTHER" id="PTHR43212:SF3">
    <property type="entry name" value="QUERCETIN 2,3-DIOXYGENASE"/>
    <property type="match status" value="1"/>
</dbReference>
<organism evidence="4 5">
    <name type="scientific">Tetrabaena socialis</name>
    <dbReference type="NCBI Taxonomy" id="47790"/>
    <lineage>
        <taxon>Eukaryota</taxon>
        <taxon>Viridiplantae</taxon>
        <taxon>Chlorophyta</taxon>
        <taxon>core chlorophytes</taxon>
        <taxon>Chlorophyceae</taxon>
        <taxon>CS clade</taxon>
        <taxon>Chlamydomonadales</taxon>
        <taxon>Tetrabaenaceae</taxon>
        <taxon>Tetrabaena</taxon>
    </lineage>
</organism>
<dbReference type="OrthoDB" id="198735at2759"/>
<evidence type="ECO:0000256" key="2">
    <source>
        <dbReference type="RuleBase" id="RU003457"/>
    </source>
</evidence>
<comment type="similarity">
    <text evidence="1 2">Belongs to the pirin family.</text>
</comment>
<dbReference type="EMBL" id="PGGS01000507">
    <property type="protein sequence ID" value="PNH03409.1"/>
    <property type="molecule type" value="Genomic_DNA"/>
</dbReference>
<dbReference type="InterPro" id="IPR012093">
    <property type="entry name" value="Pirin"/>
</dbReference>
<dbReference type="Gene3D" id="2.60.120.10">
    <property type="entry name" value="Jelly Rolls"/>
    <property type="match status" value="1"/>
</dbReference>
<dbReference type="InterPro" id="IPR003829">
    <property type="entry name" value="Pirin_N_dom"/>
</dbReference>
<gene>
    <name evidence="4" type="ORF">TSOC_010544</name>
</gene>
<dbReference type="AlphaFoldDB" id="A0A2J7ZT17"/>
<evidence type="ECO:0000313" key="4">
    <source>
        <dbReference type="EMBL" id="PNH03409.1"/>
    </source>
</evidence>
<name>A0A2J7ZT17_9CHLO</name>
<sequence>MLSFSRRFLLAGRPEVIKPRVAGSAVSGGMGPATVDIVTAGSLHVSKPTWWLESRFHFSFADYWDPRRSSFGVLRVVNDDLVRGNAGFGTHPHRDAEIFSYGECW</sequence>
<protein>
    <recommendedName>
        <fullName evidence="3">Pirin N-terminal domain-containing protein</fullName>
    </recommendedName>
</protein>
<accession>A0A2J7ZT17</accession>
<reference evidence="4 5" key="1">
    <citation type="journal article" date="2017" name="Mol. Biol. Evol.">
        <title>The 4-celled Tetrabaena socialis nuclear genome reveals the essential components for genetic control of cell number at the origin of multicellularity in the volvocine lineage.</title>
        <authorList>
            <person name="Featherston J."/>
            <person name="Arakaki Y."/>
            <person name="Hanschen E.R."/>
            <person name="Ferris P.J."/>
            <person name="Michod R.E."/>
            <person name="Olson B.J.S.C."/>
            <person name="Nozaki H."/>
            <person name="Durand P.M."/>
        </authorList>
    </citation>
    <scope>NUCLEOTIDE SEQUENCE [LARGE SCALE GENOMIC DNA]</scope>
    <source>
        <strain evidence="4 5">NIES-571</strain>
    </source>
</reference>
<dbReference type="PANTHER" id="PTHR43212">
    <property type="entry name" value="QUERCETIN 2,3-DIOXYGENASE"/>
    <property type="match status" value="1"/>
</dbReference>